<dbReference type="InterPro" id="IPR009057">
    <property type="entry name" value="Homeodomain-like_sf"/>
</dbReference>
<dbReference type="InterPro" id="IPR050624">
    <property type="entry name" value="HTH-type_Tx_Regulator"/>
</dbReference>
<keyword evidence="1 2" id="KW-0238">DNA-binding</keyword>
<dbReference type="FunCoup" id="A0A7G1GC89">
    <property type="interactions" value="102"/>
</dbReference>
<dbReference type="PROSITE" id="PS50977">
    <property type="entry name" value="HTH_TETR_2"/>
    <property type="match status" value="1"/>
</dbReference>
<dbReference type="InParanoid" id="A0A7G1GC89"/>
<organism evidence="4 5">
    <name type="scientific">Tepiditoga spiralis</name>
    <dbReference type="NCBI Taxonomy" id="2108365"/>
    <lineage>
        <taxon>Bacteria</taxon>
        <taxon>Thermotogati</taxon>
        <taxon>Thermotogota</taxon>
        <taxon>Thermotogae</taxon>
        <taxon>Petrotogales</taxon>
        <taxon>Petrotogaceae</taxon>
        <taxon>Tepiditoga</taxon>
    </lineage>
</organism>
<evidence type="ECO:0000256" key="1">
    <source>
        <dbReference type="ARBA" id="ARBA00023125"/>
    </source>
</evidence>
<dbReference type="Proteomes" id="UP000516361">
    <property type="component" value="Chromosome"/>
</dbReference>
<proteinExistence type="predicted"/>
<dbReference type="GO" id="GO:0003677">
    <property type="term" value="F:DNA binding"/>
    <property type="evidence" value="ECO:0007669"/>
    <property type="project" value="UniProtKB-UniRule"/>
</dbReference>
<dbReference type="KEGG" id="ocy:OSSY52_20800"/>
<dbReference type="SUPFAM" id="SSF46689">
    <property type="entry name" value="Homeodomain-like"/>
    <property type="match status" value="1"/>
</dbReference>
<dbReference type="PANTHER" id="PTHR43479">
    <property type="entry name" value="ACREF/ENVCD OPERON REPRESSOR-RELATED"/>
    <property type="match status" value="1"/>
</dbReference>
<feature type="domain" description="HTH tetR-type" evidence="3">
    <location>
        <begin position="10"/>
        <end position="70"/>
    </location>
</feature>
<evidence type="ECO:0000313" key="4">
    <source>
        <dbReference type="EMBL" id="BBE31939.1"/>
    </source>
</evidence>
<protein>
    <recommendedName>
        <fullName evidence="3">HTH tetR-type domain-containing protein</fullName>
    </recommendedName>
</protein>
<dbReference type="Gene3D" id="1.10.357.10">
    <property type="entry name" value="Tetracycline Repressor, domain 2"/>
    <property type="match status" value="1"/>
</dbReference>
<reference evidence="4 5" key="1">
    <citation type="submission" date="2018-06" db="EMBL/GenBank/DDBJ databases">
        <title>Genome sequencing of Oceanotoga sp. sy52.</title>
        <authorList>
            <person name="Mori K."/>
        </authorList>
    </citation>
    <scope>NUCLEOTIDE SEQUENCE [LARGE SCALE GENOMIC DNA]</scope>
    <source>
        <strain evidence="5">sy52</strain>
    </source>
</reference>
<evidence type="ECO:0000313" key="5">
    <source>
        <dbReference type="Proteomes" id="UP000516361"/>
    </source>
</evidence>
<feature type="DNA-binding region" description="H-T-H motif" evidence="2">
    <location>
        <begin position="33"/>
        <end position="52"/>
    </location>
</feature>
<keyword evidence="5" id="KW-1185">Reference proteome</keyword>
<dbReference type="PANTHER" id="PTHR43479:SF11">
    <property type="entry name" value="ACREF_ENVCD OPERON REPRESSOR-RELATED"/>
    <property type="match status" value="1"/>
</dbReference>
<dbReference type="EMBL" id="AP018712">
    <property type="protein sequence ID" value="BBE31939.1"/>
    <property type="molecule type" value="Genomic_DNA"/>
</dbReference>
<dbReference type="InterPro" id="IPR001647">
    <property type="entry name" value="HTH_TetR"/>
</dbReference>
<dbReference type="Pfam" id="PF00440">
    <property type="entry name" value="TetR_N"/>
    <property type="match status" value="1"/>
</dbReference>
<dbReference type="AlphaFoldDB" id="A0A7G1GC89"/>
<sequence length="190" mass="22091">MANMKKEKKLLKKKLIAEKAIELITEKGLNNFTMQDVAQKCNVSKGTLYLYYKNKNSLIISAFGILVEKLKKTFIYETKDVSIPQKADFILNTYSEILNKFPSKDLMKILEILISSIHDEEMMEELTNIFSTYYSQTLDFFETVFGSRQKSLLIHAMFDGLAIYKALGVNFCKDDIENDFKEMILKIYKK</sequence>
<dbReference type="RefSeq" id="WP_190614801.1">
    <property type="nucleotide sequence ID" value="NZ_AP018712.1"/>
</dbReference>
<accession>A0A7G1GC89</accession>
<gene>
    <name evidence="4" type="ORF">OSSY52_20800</name>
</gene>
<name>A0A7G1GC89_9BACT</name>
<evidence type="ECO:0000259" key="3">
    <source>
        <dbReference type="PROSITE" id="PS50977"/>
    </source>
</evidence>
<evidence type="ECO:0000256" key="2">
    <source>
        <dbReference type="PROSITE-ProRule" id="PRU00335"/>
    </source>
</evidence>
<dbReference type="PRINTS" id="PR00455">
    <property type="entry name" value="HTHTETR"/>
</dbReference>